<dbReference type="RefSeq" id="WP_036513610.1">
    <property type="nucleotide sequence ID" value="NZ_AONB01000022.1"/>
</dbReference>
<evidence type="ECO:0000313" key="2">
    <source>
        <dbReference type="EMBL" id="EXJ09583.1"/>
    </source>
</evidence>
<organism evidence="2 3">
    <name type="scientific">Nitrincola nitratireducens</name>
    <dbReference type="NCBI Taxonomy" id="1229521"/>
    <lineage>
        <taxon>Bacteria</taxon>
        <taxon>Pseudomonadati</taxon>
        <taxon>Pseudomonadota</taxon>
        <taxon>Gammaproteobacteria</taxon>
        <taxon>Oceanospirillales</taxon>
        <taxon>Oceanospirillaceae</taxon>
        <taxon>Nitrincola</taxon>
    </lineage>
</organism>
<reference evidence="2 3" key="2">
    <citation type="journal article" date="2015" name="Syst. Appl. Microbiol.">
        <title>Nitrincola nitratireducens sp. nov. isolated from a haloalkaline crater lake.</title>
        <authorList>
            <person name="Singh A."/>
            <person name="Vaidya B."/>
            <person name="Tanuku N.R."/>
            <person name="Pinnaka A.K."/>
        </authorList>
    </citation>
    <scope>NUCLEOTIDE SEQUENCE [LARGE SCALE GENOMIC DNA]</scope>
    <source>
        <strain evidence="2 3">AK23</strain>
    </source>
</reference>
<protein>
    <submittedName>
        <fullName evidence="2">Uncharacterized protein</fullName>
    </submittedName>
</protein>
<gene>
    <name evidence="2" type="ORF">D791_03425</name>
</gene>
<accession>W9UQT5</accession>
<dbReference type="OrthoDB" id="363007at2"/>
<dbReference type="Proteomes" id="UP000019464">
    <property type="component" value="Unassembled WGS sequence"/>
</dbReference>
<evidence type="ECO:0000313" key="3">
    <source>
        <dbReference type="Proteomes" id="UP000019464"/>
    </source>
</evidence>
<evidence type="ECO:0000256" key="1">
    <source>
        <dbReference type="SAM" id="SignalP"/>
    </source>
</evidence>
<comment type="caution">
    <text evidence="2">The sequence shown here is derived from an EMBL/GenBank/DDBJ whole genome shotgun (WGS) entry which is preliminary data.</text>
</comment>
<dbReference type="EMBL" id="AONB01000022">
    <property type="protein sequence ID" value="EXJ09583.1"/>
    <property type="molecule type" value="Genomic_DNA"/>
</dbReference>
<sequence length="100" mass="11380">MLSKYCFAAVLAVCSVNVWAHYPYIDCQKTTQGVECEIGFSDGSDAIGSEVVMYTYDDDVIARAKADQFSKVHFDWSDEEFYIQFDAGHEDPAEYDYAEF</sequence>
<proteinExistence type="predicted"/>
<name>W9UQT5_9GAMM</name>
<dbReference type="AlphaFoldDB" id="W9UQT5"/>
<dbReference type="STRING" id="1229521.D791_03425"/>
<reference evidence="3" key="1">
    <citation type="submission" date="2012-11" db="EMBL/GenBank/DDBJ databases">
        <authorList>
            <person name="Singh A."/>
            <person name="Pinnaka A.K."/>
            <person name="Vaidya B."/>
        </authorList>
    </citation>
    <scope>NUCLEOTIDE SEQUENCE [LARGE SCALE GENOMIC DNA]</scope>
    <source>
        <strain evidence="3">AK23</strain>
    </source>
</reference>
<feature type="signal peptide" evidence="1">
    <location>
        <begin position="1"/>
        <end position="20"/>
    </location>
</feature>
<keyword evidence="3" id="KW-1185">Reference proteome</keyword>
<keyword evidence="1" id="KW-0732">Signal</keyword>
<feature type="chain" id="PRO_5004929989" evidence="1">
    <location>
        <begin position="21"/>
        <end position="100"/>
    </location>
</feature>